<name>A0AA40ZSA3_9BACT</name>
<dbReference type="RefSeq" id="WP_204971083.1">
    <property type="nucleotide sequence ID" value="NZ_JAAZTS010000002.1"/>
</dbReference>
<dbReference type="Proteomes" id="UP000698924">
    <property type="component" value="Unassembled WGS sequence"/>
</dbReference>
<gene>
    <name evidence="1" type="ORF">H6D15_03205</name>
</gene>
<evidence type="ECO:0000313" key="2">
    <source>
        <dbReference type="Proteomes" id="UP000698924"/>
    </source>
</evidence>
<reference evidence="1 2" key="1">
    <citation type="journal article" date="2021" name="Sci. Rep.">
        <title>The distribution of antibiotic resistance genes in chicken gut microbiota commensals.</title>
        <authorList>
            <person name="Juricova H."/>
            <person name="Matiasovicova J."/>
            <person name="Kubasova T."/>
            <person name="Cejkova D."/>
            <person name="Rychlik I."/>
        </authorList>
    </citation>
    <scope>NUCLEOTIDE SEQUENCE [LARGE SCALE GENOMIC DNA]</scope>
    <source>
        <strain evidence="1 2">An421</strain>
    </source>
</reference>
<comment type="caution">
    <text evidence="1">The sequence shown here is derived from an EMBL/GenBank/DDBJ whole genome shotgun (WGS) entry which is preliminary data.</text>
</comment>
<sequence>MNNASLRYDLENITTLPHLLCLAREFFSETGMIPAELEYHGVRLSYNSIEANAVIKGALDEQVYIERNKL</sequence>
<organism evidence="1 2">
    <name type="scientific">Caecibacteroides pullorum</name>
    <dbReference type="NCBI Taxonomy" id="2725562"/>
    <lineage>
        <taxon>Bacteria</taxon>
        <taxon>Pseudomonadati</taxon>
        <taxon>Bacteroidota</taxon>
        <taxon>Bacteroidia</taxon>
        <taxon>Bacteroidales</taxon>
        <taxon>Bacteroidaceae</taxon>
        <taxon>Caecibacteroides</taxon>
    </lineage>
</organism>
<evidence type="ECO:0000313" key="1">
    <source>
        <dbReference type="EMBL" id="MBM6856614.1"/>
    </source>
</evidence>
<dbReference type="AlphaFoldDB" id="A0AA40ZSA3"/>
<dbReference type="EMBL" id="JACJMO010000002">
    <property type="protein sequence ID" value="MBM6856614.1"/>
    <property type="molecule type" value="Genomic_DNA"/>
</dbReference>
<accession>A0AA40ZSA3</accession>
<keyword evidence="2" id="KW-1185">Reference proteome</keyword>
<proteinExistence type="predicted"/>
<protein>
    <submittedName>
        <fullName evidence="1">Uncharacterized protein</fullName>
    </submittedName>
</protein>